<feature type="transmembrane region" description="Helical" evidence="9">
    <location>
        <begin position="134"/>
        <end position="156"/>
    </location>
</feature>
<comment type="caution">
    <text evidence="10">The sequence shown here is derived from an EMBL/GenBank/DDBJ whole genome shotgun (WGS) entry which is preliminary data.</text>
</comment>
<dbReference type="Proteomes" id="UP000053690">
    <property type="component" value="Unassembled WGS sequence"/>
</dbReference>
<feature type="transmembrane region" description="Helical" evidence="9">
    <location>
        <begin position="95"/>
        <end position="114"/>
    </location>
</feature>
<feature type="transmembrane region" description="Helical" evidence="9">
    <location>
        <begin position="60"/>
        <end position="83"/>
    </location>
</feature>
<evidence type="ECO:0000313" key="10">
    <source>
        <dbReference type="EMBL" id="KUJ78477.1"/>
    </source>
</evidence>
<evidence type="ECO:0000256" key="1">
    <source>
        <dbReference type="ARBA" id="ARBA00004651"/>
    </source>
</evidence>
<dbReference type="GO" id="GO:0005886">
    <property type="term" value="C:plasma membrane"/>
    <property type="evidence" value="ECO:0007669"/>
    <property type="project" value="UniProtKB-SubCell"/>
</dbReference>
<keyword evidence="3" id="KW-1003">Cell membrane</keyword>
<dbReference type="Pfam" id="PF02653">
    <property type="entry name" value="BPD_transp_2"/>
    <property type="match status" value="1"/>
</dbReference>
<feature type="transmembrane region" description="Helical" evidence="9">
    <location>
        <begin position="36"/>
        <end position="54"/>
    </location>
</feature>
<evidence type="ECO:0000256" key="2">
    <source>
        <dbReference type="ARBA" id="ARBA00022448"/>
    </source>
</evidence>
<evidence type="ECO:0000313" key="11">
    <source>
        <dbReference type="Proteomes" id="UP000053690"/>
    </source>
</evidence>
<dbReference type="AlphaFoldDB" id="A0A0X3TRZ0"/>
<evidence type="ECO:0000256" key="6">
    <source>
        <dbReference type="ARBA" id="ARBA00022989"/>
    </source>
</evidence>
<keyword evidence="6 9" id="KW-1133">Transmembrane helix</keyword>
<dbReference type="InterPro" id="IPR001851">
    <property type="entry name" value="ABC_transp_permease"/>
</dbReference>
<feature type="transmembrane region" description="Helical" evidence="9">
    <location>
        <begin position="217"/>
        <end position="238"/>
    </location>
</feature>
<dbReference type="EMBL" id="LQBP01000006">
    <property type="protein sequence ID" value="KUJ78477.1"/>
    <property type="molecule type" value="Genomic_DNA"/>
</dbReference>
<dbReference type="RefSeq" id="WP_068337380.1">
    <property type="nucleotide sequence ID" value="NZ_LQBP01000006.1"/>
</dbReference>
<dbReference type="OrthoDB" id="9807115at2"/>
<dbReference type="PANTHER" id="PTHR11795">
    <property type="entry name" value="BRANCHED-CHAIN AMINO ACID TRANSPORT SYSTEM PERMEASE PROTEIN LIVH"/>
    <property type="match status" value="1"/>
</dbReference>
<comment type="subcellular location">
    <subcellularLocation>
        <location evidence="1">Cell membrane</location>
        <topology evidence="1">Multi-pass membrane protein</topology>
    </subcellularLocation>
</comment>
<keyword evidence="5" id="KW-0029">Amino-acid transport</keyword>
<evidence type="ECO:0000256" key="4">
    <source>
        <dbReference type="ARBA" id="ARBA00022692"/>
    </source>
</evidence>
<feature type="transmembrane region" description="Helical" evidence="9">
    <location>
        <begin position="250"/>
        <end position="275"/>
    </location>
</feature>
<evidence type="ECO:0000256" key="7">
    <source>
        <dbReference type="ARBA" id="ARBA00023136"/>
    </source>
</evidence>
<reference evidence="11" key="1">
    <citation type="submission" date="2015-12" db="EMBL/GenBank/DDBJ databases">
        <authorList>
            <person name="Zhang G."/>
            <person name="Stingl U."/>
        </authorList>
    </citation>
    <scope>NUCLEOTIDE SEQUENCE [LARGE SCALE GENOMIC DNA]</scope>
    <source>
        <strain evidence="11">ZGT108</strain>
    </source>
</reference>
<keyword evidence="4 9" id="KW-0812">Transmembrane</keyword>
<dbReference type="InterPro" id="IPR052157">
    <property type="entry name" value="BCAA_transport_permease"/>
</dbReference>
<feature type="transmembrane region" description="Helical" evidence="9">
    <location>
        <begin position="190"/>
        <end position="211"/>
    </location>
</feature>
<dbReference type="GO" id="GO:0006865">
    <property type="term" value="P:amino acid transport"/>
    <property type="evidence" value="ECO:0007669"/>
    <property type="project" value="UniProtKB-KW"/>
</dbReference>
<keyword evidence="7 9" id="KW-0472">Membrane</keyword>
<keyword evidence="2" id="KW-0813">Transport</keyword>
<dbReference type="GO" id="GO:0022857">
    <property type="term" value="F:transmembrane transporter activity"/>
    <property type="evidence" value="ECO:0007669"/>
    <property type="project" value="InterPro"/>
</dbReference>
<organism evidence="10 11">
    <name type="scientific">Ruegeria profundi</name>
    <dbReference type="NCBI Taxonomy" id="1685378"/>
    <lineage>
        <taxon>Bacteria</taxon>
        <taxon>Pseudomonadati</taxon>
        <taxon>Pseudomonadota</taxon>
        <taxon>Alphaproteobacteria</taxon>
        <taxon>Rhodobacterales</taxon>
        <taxon>Roseobacteraceae</taxon>
        <taxon>Ruegeria</taxon>
    </lineage>
</organism>
<evidence type="ECO:0000256" key="5">
    <source>
        <dbReference type="ARBA" id="ARBA00022970"/>
    </source>
</evidence>
<name>A0A0X3TRZ0_9RHOB</name>
<evidence type="ECO:0000256" key="3">
    <source>
        <dbReference type="ARBA" id="ARBA00022475"/>
    </source>
</evidence>
<dbReference type="PANTHER" id="PTHR11795:SF447">
    <property type="entry name" value="ABC TRANSPORTER PERMEASE PROTEIN"/>
    <property type="match status" value="1"/>
</dbReference>
<evidence type="ECO:0000256" key="8">
    <source>
        <dbReference type="ARBA" id="ARBA00037998"/>
    </source>
</evidence>
<evidence type="ECO:0000256" key="9">
    <source>
        <dbReference type="SAM" id="Phobius"/>
    </source>
</evidence>
<gene>
    <name evidence="10" type="ORF">AVO44_12225</name>
</gene>
<comment type="similarity">
    <text evidence="8">Belongs to the binding-protein-dependent transport system permease family. LivHM subfamily.</text>
</comment>
<feature type="transmembrane region" description="Helical" evidence="9">
    <location>
        <begin position="6"/>
        <end position="29"/>
    </location>
</feature>
<dbReference type="STRING" id="1685378.AVO44_12225"/>
<dbReference type="CDD" id="cd06582">
    <property type="entry name" value="TM_PBP1_LivH_like"/>
    <property type="match status" value="1"/>
</dbReference>
<accession>A0A0X3TRZ0</accession>
<proteinExistence type="inferred from homology"/>
<protein>
    <submittedName>
        <fullName evidence="10">Urea ABC transporter</fullName>
    </submittedName>
</protein>
<sequence length="288" mass="29732">MDYLAVVAIELSTAIATLVLIAAGLAIIFGMMRVINVAHGEFMMLGAYATLMAYTAGLNLWISVFIVAPLVAGIWGAIVEFLLIRRLYGRVADTLLATWGLSLFMIGAVTSIFGNTSKGIPTPLGAVNIGQYSISAYSLVLVLSAVAVLMATWLVLNKTRLGTVVRATIQNPDMAEALGVDHRKVYSRTFATGAAVAGLAGGVLAPISGVVPTMGAAFIAKAFITVISGGAAIVAGALSASVVFGGISQAVTFVSGAVWGEAMVLFVAVVILRVMPGGFSEFLKGKRS</sequence>
<keyword evidence="11" id="KW-1185">Reference proteome</keyword>